<proteinExistence type="predicted"/>
<evidence type="ECO:0000313" key="3">
    <source>
        <dbReference type="Proteomes" id="UP000266841"/>
    </source>
</evidence>
<evidence type="ECO:0000256" key="1">
    <source>
        <dbReference type="SAM" id="MobiDB-lite"/>
    </source>
</evidence>
<accession>K0T9J9</accession>
<dbReference type="EMBL" id="AGNL01002938">
    <property type="protein sequence ID" value="EJK75433.1"/>
    <property type="molecule type" value="Genomic_DNA"/>
</dbReference>
<protein>
    <submittedName>
        <fullName evidence="2">Uncharacterized protein</fullName>
    </submittedName>
</protein>
<feature type="compositionally biased region" description="Acidic residues" evidence="1">
    <location>
        <begin position="1"/>
        <end position="21"/>
    </location>
</feature>
<dbReference type="Proteomes" id="UP000266841">
    <property type="component" value="Unassembled WGS sequence"/>
</dbReference>
<gene>
    <name evidence="2" type="ORF">THAOC_02844</name>
</gene>
<feature type="region of interest" description="Disordered" evidence="1">
    <location>
        <begin position="1"/>
        <end position="52"/>
    </location>
</feature>
<feature type="compositionally biased region" description="Low complexity" evidence="1">
    <location>
        <begin position="22"/>
        <end position="37"/>
    </location>
</feature>
<feature type="region of interest" description="Disordered" evidence="1">
    <location>
        <begin position="88"/>
        <end position="118"/>
    </location>
</feature>
<dbReference type="OMA" id="HETTRYG"/>
<sequence>MAEEAEYGGLPTDEDDEDIELIDQSGGPGLPRRGSSSRTRRLSSDYSDGGEASASATCRVVTVLFLLALAGVYQLGVKEGKVEVRTGQHAAGASDRPHKVFGGGGDAAGPAPAPEEEKETGAFTPRHLEAMRGEMQAFMAPWDFDGPEDSEDRRRSDKLVDTMARAIVTDDQRQFLMGGIGSSVMAGHDNCHYDSYQTQMERFFQPVWEAADMEFIFQNAGEGGGCGDSYENQHYCVRQNVSPNVDIVHYSWTYFEHGGAHKEHENLVRWTQMLPKQPPVHIFNTGKVPGGNGQDRQLMTQYADYGFNAFYMQTGFYNGGHPYDSEKSKGTDRFSWGYVGDGYHETTRYGEDEEDEARKTSLGVVMRNWHPGPMGFQLTSDAFTYTYTRAILRALELIEKDFDEEKDPRDKWDASERELLLKNDLPEPKYCDHDICVVDEPPGCLNYELPTYGYWGARVEDPMDDLNPYLGETQKWSVWHQNNNLWNMVGKQDTAVFKNRDDKEICRHLDACGGISAQKAEDGMVVFRLPKMEVGLVIICGCCGKKIADDLFLNNMDIEISYNTVVQDRANWDKFPNGKCVRLLKKFPTSGRESETPTGHAYLGVKVLRDMKQPVRISHVITL</sequence>
<keyword evidence="3" id="KW-1185">Reference proteome</keyword>
<evidence type="ECO:0000313" key="2">
    <source>
        <dbReference type="EMBL" id="EJK75433.1"/>
    </source>
</evidence>
<name>K0T9J9_THAOC</name>
<reference evidence="2 3" key="1">
    <citation type="journal article" date="2012" name="Genome Biol.">
        <title>Genome and low-iron response of an oceanic diatom adapted to chronic iron limitation.</title>
        <authorList>
            <person name="Lommer M."/>
            <person name="Specht M."/>
            <person name="Roy A.S."/>
            <person name="Kraemer L."/>
            <person name="Andreson R."/>
            <person name="Gutowska M.A."/>
            <person name="Wolf J."/>
            <person name="Bergner S.V."/>
            <person name="Schilhabel M.B."/>
            <person name="Klostermeier U.C."/>
            <person name="Beiko R.G."/>
            <person name="Rosenstiel P."/>
            <person name="Hippler M."/>
            <person name="Laroche J."/>
        </authorList>
    </citation>
    <scope>NUCLEOTIDE SEQUENCE [LARGE SCALE GENOMIC DNA]</scope>
    <source>
        <strain evidence="2 3">CCMP1005</strain>
    </source>
</reference>
<dbReference type="eggNOG" id="ENOG502SHEQ">
    <property type="taxonomic scope" value="Eukaryota"/>
</dbReference>
<organism evidence="2 3">
    <name type="scientific">Thalassiosira oceanica</name>
    <name type="common">Marine diatom</name>
    <dbReference type="NCBI Taxonomy" id="159749"/>
    <lineage>
        <taxon>Eukaryota</taxon>
        <taxon>Sar</taxon>
        <taxon>Stramenopiles</taxon>
        <taxon>Ochrophyta</taxon>
        <taxon>Bacillariophyta</taxon>
        <taxon>Coscinodiscophyceae</taxon>
        <taxon>Thalassiosirophycidae</taxon>
        <taxon>Thalassiosirales</taxon>
        <taxon>Thalassiosiraceae</taxon>
        <taxon>Thalassiosira</taxon>
    </lineage>
</organism>
<dbReference type="OrthoDB" id="39229at2759"/>
<dbReference type="AlphaFoldDB" id="K0T9J9"/>
<comment type="caution">
    <text evidence="2">The sequence shown here is derived from an EMBL/GenBank/DDBJ whole genome shotgun (WGS) entry which is preliminary data.</text>
</comment>